<evidence type="ECO:0000256" key="7">
    <source>
        <dbReference type="ARBA" id="ARBA00023172"/>
    </source>
</evidence>
<keyword evidence="2 9" id="KW-0963">Cytoplasm</keyword>
<evidence type="ECO:0000259" key="10">
    <source>
        <dbReference type="PROSITE" id="PS51898"/>
    </source>
</evidence>
<dbReference type="PANTHER" id="PTHR30349">
    <property type="entry name" value="PHAGE INTEGRASE-RELATED"/>
    <property type="match status" value="1"/>
</dbReference>
<evidence type="ECO:0000259" key="11">
    <source>
        <dbReference type="PROSITE" id="PS51900"/>
    </source>
</evidence>
<evidence type="ECO:0000256" key="1">
    <source>
        <dbReference type="ARBA" id="ARBA00004496"/>
    </source>
</evidence>
<feature type="domain" description="Core-binding (CB)" evidence="11">
    <location>
        <begin position="20"/>
        <end position="107"/>
    </location>
</feature>
<dbReference type="HAMAP" id="MF_01808">
    <property type="entry name" value="Recomb_XerC_XerD"/>
    <property type="match status" value="1"/>
</dbReference>
<keyword evidence="3 9" id="KW-0132">Cell division</keyword>
<keyword evidence="5 9" id="KW-0229">DNA integration</keyword>
<evidence type="ECO:0000256" key="2">
    <source>
        <dbReference type="ARBA" id="ARBA00022490"/>
    </source>
</evidence>
<feature type="active site" evidence="9">
    <location>
        <position position="266"/>
    </location>
</feature>
<gene>
    <name evidence="9 12" type="primary">xerC</name>
    <name evidence="12" type="ORF">FFL01_30490</name>
</gene>
<keyword evidence="8 9" id="KW-0131">Cell cycle</keyword>
<evidence type="ECO:0000256" key="3">
    <source>
        <dbReference type="ARBA" id="ARBA00022618"/>
    </source>
</evidence>
<dbReference type="GO" id="GO:0005737">
    <property type="term" value="C:cytoplasm"/>
    <property type="evidence" value="ECO:0007669"/>
    <property type="project" value="UniProtKB-SubCell"/>
</dbReference>
<comment type="subunit">
    <text evidence="9">Forms a cyclic heterotetrameric complex composed of two molecules of XerC and two molecules of XerD.</text>
</comment>
<feature type="domain" description="Tyr recombinase" evidence="10">
    <location>
        <begin position="128"/>
        <end position="311"/>
    </location>
</feature>
<feature type="active site" evidence="9">
    <location>
        <position position="169"/>
    </location>
</feature>
<dbReference type="GO" id="GO:0006313">
    <property type="term" value="P:DNA transposition"/>
    <property type="evidence" value="ECO:0007669"/>
    <property type="project" value="UniProtKB-UniRule"/>
</dbReference>
<dbReference type="GO" id="GO:0007059">
    <property type="term" value="P:chromosome segregation"/>
    <property type="evidence" value="ECO:0007669"/>
    <property type="project" value="UniProtKB-UniRule"/>
</dbReference>
<keyword evidence="7 9" id="KW-0233">DNA recombination</keyword>
<protein>
    <recommendedName>
        <fullName evidence="9">Tyrosine recombinase XerC</fullName>
    </recommendedName>
</protein>
<evidence type="ECO:0000313" key="12">
    <source>
        <dbReference type="EMBL" id="GEC73510.1"/>
    </source>
</evidence>
<dbReference type="InterPro" id="IPR004107">
    <property type="entry name" value="Integrase_SAM-like_N"/>
</dbReference>
<feature type="active site" evidence="9">
    <location>
        <position position="263"/>
    </location>
</feature>
<evidence type="ECO:0000256" key="4">
    <source>
        <dbReference type="ARBA" id="ARBA00022829"/>
    </source>
</evidence>
<feature type="active site" evidence="9">
    <location>
        <position position="193"/>
    </location>
</feature>
<evidence type="ECO:0000313" key="13">
    <source>
        <dbReference type="Proteomes" id="UP000316775"/>
    </source>
</evidence>
<dbReference type="Pfam" id="PF00589">
    <property type="entry name" value="Phage_integrase"/>
    <property type="match status" value="1"/>
</dbReference>
<keyword evidence="4 9" id="KW-0159">Chromosome partition</keyword>
<keyword evidence="6 9" id="KW-0238">DNA-binding</keyword>
<dbReference type="Proteomes" id="UP000316775">
    <property type="component" value="Unassembled WGS sequence"/>
</dbReference>
<dbReference type="InterPro" id="IPR044068">
    <property type="entry name" value="CB"/>
</dbReference>
<evidence type="ECO:0000256" key="5">
    <source>
        <dbReference type="ARBA" id="ARBA00022908"/>
    </source>
</evidence>
<dbReference type="STRING" id="983.SAMN05443543_101186"/>
<comment type="subcellular location">
    <subcellularLocation>
        <location evidence="1 9">Cytoplasm</location>
    </subcellularLocation>
</comment>
<dbReference type="GO" id="GO:0009037">
    <property type="term" value="F:tyrosine-based site-specific recombinase activity"/>
    <property type="evidence" value="ECO:0007669"/>
    <property type="project" value="UniProtKB-UniRule"/>
</dbReference>
<dbReference type="Gene3D" id="1.10.150.130">
    <property type="match status" value="1"/>
</dbReference>
<dbReference type="InterPro" id="IPR023009">
    <property type="entry name" value="Tyrosine_recombinase_XerC/XerD"/>
</dbReference>
<dbReference type="PROSITE" id="PS51898">
    <property type="entry name" value="TYR_RECOMBINASE"/>
    <property type="match status" value="1"/>
</dbReference>
<dbReference type="Gene3D" id="1.10.443.10">
    <property type="entry name" value="Intergrase catalytic core"/>
    <property type="match status" value="1"/>
</dbReference>
<reference evidence="12 13" key="1">
    <citation type="submission" date="2019-06" db="EMBL/GenBank/DDBJ databases">
        <title>Whole genome shotgun sequence of Flavobacterium flevense NBRC 14960.</title>
        <authorList>
            <person name="Hosoyama A."/>
            <person name="Uohara A."/>
            <person name="Ohji S."/>
            <person name="Ichikawa N."/>
        </authorList>
    </citation>
    <scope>NUCLEOTIDE SEQUENCE [LARGE SCALE GENOMIC DNA]</scope>
    <source>
        <strain evidence="12 13">NBRC 14960</strain>
    </source>
</reference>
<organism evidence="12 13">
    <name type="scientific">Flavobacterium flevense</name>
    <dbReference type="NCBI Taxonomy" id="983"/>
    <lineage>
        <taxon>Bacteria</taxon>
        <taxon>Pseudomonadati</taxon>
        <taxon>Bacteroidota</taxon>
        <taxon>Flavobacteriia</taxon>
        <taxon>Flavobacteriales</taxon>
        <taxon>Flavobacteriaceae</taxon>
        <taxon>Flavobacterium</taxon>
    </lineage>
</organism>
<dbReference type="InterPro" id="IPR050090">
    <property type="entry name" value="Tyrosine_recombinase_XerCD"/>
</dbReference>
<proteinExistence type="inferred from homology"/>
<dbReference type="PROSITE" id="PS51900">
    <property type="entry name" value="CB"/>
    <property type="match status" value="1"/>
</dbReference>
<dbReference type="InterPro" id="IPR011010">
    <property type="entry name" value="DNA_brk_join_enz"/>
</dbReference>
<comment type="function">
    <text evidence="9">Site-specific tyrosine recombinase, which acts by catalyzing the cutting and rejoining of the recombining DNA molecules. The XerC-XerD complex is essential to convert dimers of the bacterial chromosome into monomers to permit their segregation at cell division. It also contributes to the segregational stability of plasmids.</text>
</comment>
<feature type="active site" evidence="9">
    <location>
        <position position="289"/>
    </location>
</feature>
<sequence length="323" mass="37089">MKQNNTVSDQIFYKFDANGFFMATDLEAFADYLQKEKKYSPHTLCAYVKDVADFQEYNALNFNQQDIVSVEYVQIRSWIVFLVESGLSNVSVNRKMASLKAFYKFLLKIKQIEVNPLLKHRALKVSKKNQIPFSEKEVELVLDDFAFDKDFEGVRDKLLIELLYSTGIRRSELIHLKLVAVDFSNAAIKVLGKRNKERIVPVLPVVLNQMRDYLELRADLEAVKDEVYFFLTKKGLKLSESFVYRLINSYFSKVSKKVKKSPHMLRHTFATHLLNNGADLNSVKELLGHSSLASTQVYTHNSLSELKKVYVGAHPRGGSNSKV</sequence>
<dbReference type="InterPro" id="IPR010998">
    <property type="entry name" value="Integrase_recombinase_N"/>
</dbReference>
<evidence type="ECO:0000256" key="8">
    <source>
        <dbReference type="ARBA" id="ARBA00023306"/>
    </source>
</evidence>
<comment type="similarity">
    <text evidence="9">Belongs to the 'phage' integrase family. XerC subfamily.</text>
</comment>
<dbReference type="EMBL" id="BJNP01000047">
    <property type="protein sequence ID" value="GEC73510.1"/>
    <property type="molecule type" value="Genomic_DNA"/>
</dbReference>
<dbReference type="GO" id="GO:0051301">
    <property type="term" value="P:cell division"/>
    <property type="evidence" value="ECO:0007669"/>
    <property type="project" value="UniProtKB-KW"/>
</dbReference>
<feature type="active site" description="O-(3'-phospho-DNA)-tyrosine intermediate" evidence="9">
    <location>
        <position position="298"/>
    </location>
</feature>
<keyword evidence="13" id="KW-1185">Reference proteome</keyword>
<evidence type="ECO:0000256" key="6">
    <source>
        <dbReference type="ARBA" id="ARBA00023125"/>
    </source>
</evidence>
<dbReference type="AlphaFoldDB" id="A0A4Y4B2Q1"/>
<accession>A0A4Y4B2Q1</accession>
<comment type="caution">
    <text evidence="12">The sequence shown here is derived from an EMBL/GenBank/DDBJ whole genome shotgun (WGS) entry which is preliminary data.</text>
</comment>
<dbReference type="Pfam" id="PF02899">
    <property type="entry name" value="Phage_int_SAM_1"/>
    <property type="match status" value="1"/>
</dbReference>
<dbReference type="InterPro" id="IPR013762">
    <property type="entry name" value="Integrase-like_cat_sf"/>
</dbReference>
<dbReference type="InterPro" id="IPR002104">
    <property type="entry name" value="Integrase_catalytic"/>
</dbReference>
<name>A0A4Y4B2Q1_9FLAO</name>
<dbReference type="PANTHER" id="PTHR30349:SF77">
    <property type="entry name" value="TYROSINE RECOMBINASE XERC"/>
    <property type="match status" value="1"/>
</dbReference>
<dbReference type="GO" id="GO:0003677">
    <property type="term" value="F:DNA binding"/>
    <property type="evidence" value="ECO:0007669"/>
    <property type="project" value="UniProtKB-UniRule"/>
</dbReference>
<evidence type="ECO:0000256" key="9">
    <source>
        <dbReference type="HAMAP-Rule" id="MF_01808"/>
    </source>
</evidence>
<dbReference type="SUPFAM" id="SSF56349">
    <property type="entry name" value="DNA breaking-rejoining enzymes"/>
    <property type="match status" value="1"/>
</dbReference>